<evidence type="ECO:0000256" key="1">
    <source>
        <dbReference type="ARBA" id="ARBA00024347"/>
    </source>
</evidence>
<dbReference type="InterPro" id="IPR012317">
    <property type="entry name" value="Poly(ADP-ribose)pol_cat_dom"/>
</dbReference>
<protein>
    <recommendedName>
        <fullName evidence="2">PARP catalytic domain-containing protein</fullName>
    </recommendedName>
</protein>
<dbReference type="Pfam" id="PF00644">
    <property type="entry name" value="PARP"/>
    <property type="match status" value="1"/>
</dbReference>
<organism evidence="3 4">
    <name type="scientific">Coilia grayii</name>
    <name type="common">Gray's grenadier anchovy</name>
    <dbReference type="NCBI Taxonomy" id="363190"/>
    <lineage>
        <taxon>Eukaryota</taxon>
        <taxon>Metazoa</taxon>
        <taxon>Chordata</taxon>
        <taxon>Craniata</taxon>
        <taxon>Vertebrata</taxon>
        <taxon>Euteleostomi</taxon>
        <taxon>Actinopterygii</taxon>
        <taxon>Neopterygii</taxon>
        <taxon>Teleostei</taxon>
        <taxon>Clupei</taxon>
        <taxon>Clupeiformes</taxon>
        <taxon>Clupeoidei</taxon>
        <taxon>Engraulidae</taxon>
        <taxon>Coilinae</taxon>
        <taxon>Coilia</taxon>
    </lineage>
</organism>
<dbReference type="PANTHER" id="PTHR36542">
    <property type="entry name" value="GIG2-LIKE PROTEIN DRED-RELATED"/>
    <property type="match status" value="1"/>
</dbReference>
<evidence type="ECO:0000313" key="3">
    <source>
        <dbReference type="EMBL" id="KAL2094968.1"/>
    </source>
</evidence>
<keyword evidence="4" id="KW-1185">Reference proteome</keyword>
<dbReference type="PANTHER" id="PTHR36542:SF7">
    <property type="entry name" value="GIG2-LIKE PROTEIN DREO"/>
    <property type="match status" value="1"/>
</dbReference>
<evidence type="ECO:0000313" key="4">
    <source>
        <dbReference type="Proteomes" id="UP001591681"/>
    </source>
</evidence>
<evidence type="ECO:0000259" key="2">
    <source>
        <dbReference type="Pfam" id="PF00644"/>
    </source>
</evidence>
<dbReference type="SUPFAM" id="SSF56399">
    <property type="entry name" value="ADP-ribosylation"/>
    <property type="match status" value="1"/>
</dbReference>
<reference evidence="3 4" key="1">
    <citation type="submission" date="2024-09" db="EMBL/GenBank/DDBJ databases">
        <title>A chromosome-level genome assembly of Gray's grenadier anchovy, Coilia grayii.</title>
        <authorList>
            <person name="Fu Z."/>
        </authorList>
    </citation>
    <scope>NUCLEOTIDE SEQUENCE [LARGE SCALE GENOMIC DNA]</scope>
    <source>
        <strain evidence="3">G4</strain>
        <tissue evidence="3">Muscle</tissue>
    </source>
</reference>
<sequence>MRRVFYVALTYSLADLMDETITFAGWEALEDRSLSANDEPKSGRTYTMFHGTHLSNAKTIINNGFQPSKDGLLGTGVYISRNKDKAKCYPLKTDKNEKVVFKLKVSVGKVKKIDCDNHPMQKTWHQNGYDCAWVPPKSNISSIKSGREEDCVWDPKRITIVDVACCVDDGKRKELRKLIHRRNGTQDVCSSCHQNIPGGQNQHDIERCWNCGKKVCPFKRKHVCKP</sequence>
<proteinExistence type="inferred from homology"/>
<dbReference type="Proteomes" id="UP001591681">
    <property type="component" value="Unassembled WGS sequence"/>
</dbReference>
<dbReference type="Gene3D" id="3.90.175.10">
    <property type="entry name" value="Diphtheria Toxin, domain 1"/>
    <property type="match status" value="1"/>
</dbReference>
<accession>A0ABD1K7U9</accession>
<name>A0ABD1K7U9_9TELE</name>
<gene>
    <name evidence="3" type="ORF">ACEWY4_009687</name>
</gene>
<dbReference type="AlphaFoldDB" id="A0ABD1K7U9"/>
<comment type="similarity">
    <text evidence="1">Belongs to the ARTD/PARP family.</text>
</comment>
<comment type="caution">
    <text evidence="3">The sequence shown here is derived from an EMBL/GenBank/DDBJ whole genome shotgun (WGS) entry which is preliminary data.</text>
</comment>
<feature type="domain" description="PARP catalytic" evidence="2">
    <location>
        <begin position="45"/>
        <end position="142"/>
    </location>
</feature>
<dbReference type="EMBL" id="JBHFQA010000008">
    <property type="protein sequence ID" value="KAL2094968.1"/>
    <property type="molecule type" value="Genomic_DNA"/>
</dbReference>